<sequence length="156" mass="17121">MKTETRRIGRKRPRRKDKQRNANVLGVTCGVSETQHSHAIASPGNVAAGEARWRQTQAFQGFLSSNLTTANHREKVTRVSKGTRQLLGVFFSRARALFQARVYSPVAFIPLPPPPPPPPPSFSSRCSLVIAASETYVGIKIVKILAINLLASINHP</sequence>
<evidence type="ECO:0000313" key="2">
    <source>
        <dbReference type="EMBL" id="MPC69054.1"/>
    </source>
</evidence>
<reference evidence="2 3" key="1">
    <citation type="submission" date="2019-05" db="EMBL/GenBank/DDBJ databases">
        <title>Another draft genome of Portunus trituberculatus and its Hox gene families provides insights of decapod evolution.</title>
        <authorList>
            <person name="Jeong J.-H."/>
            <person name="Song I."/>
            <person name="Kim S."/>
            <person name="Choi T."/>
            <person name="Kim D."/>
            <person name="Ryu S."/>
            <person name="Kim W."/>
        </authorList>
    </citation>
    <scope>NUCLEOTIDE SEQUENCE [LARGE SCALE GENOMIC DNA]</scope>
    <source>
        <tissue evidence="2">Muscle</tissue>
    </source>
</reference>
<protein>
    <submittedName>
        <fullName evidence="2">Uncharacterized protein</fullName>
    </submittedName>
</protein>
<gene>
    <name evidence="2" type="ORF">E2C01_063267</name>
</gene>
<organism evidence="2 3">
    <name type="scientific">Portunus trituberculatus</name>
    <name type="common">Swimming crab</name>
    <name type="synonym">Neptunus trituberculatus</name>
    <dbReference type="NCBI Taxonomy" id="210409"/>
    <lineage>
        <taxon>Eukaryota</taxon>
        <taxon>Metazoa</taxon>
        <taxon>Ecdysozoa</taxon>
        <taxon>Arthropoda</taxon>
        <taxon>Crustacea</taxon>
        <taxon>Multicrustacea</taxon>
        <taxon>Malacostraca</taxon>
        <taxon>Eumalacostraca</taxon>
        <taxon>Eucarida</taxon>
        <taxon>Decapoda</taxon>
        <taxon>Pleocyemata</taxon>
        <taxon>Brachyura</taxon>
        <taxon>Eubrachyura</taxon>
        <taxon>Portunoidea</taxon>
        <taxon>Portunidae</taxon>
        <taxon>Portuninae</taxon>
        <taxon>Portunus</taxon>
    </lineage>
</organism>
<evidence type="ECO:0000313" key="3">
    <source>
        <dbReference type="Proteomes" id="UP000324222"/>
    </source>
</evidence>
<keyword evidence="3" id="KW-1185">Reference proteome</keyword>
<evidence type="ECO:0000256" key="1">
    <source>
        <dbReference type="SAM" id="MobiDB-lite"/>
    </source>
</evidence>
<feature type="compositionally biased region" description="Basic residues" evidence="1">
    <location>
        <begin position="8"/>
        <end position="18"/>
    </location>
</feature>
<dbReference type="AlphaFoldDB" id="A0A5B7HKC7"/>
<dbReference type="EMBL" id="VSRR010028810">
    <property type="protein sequence ID" value="MPC69054.1"/>
    <property type="molecule type" value="Genomic_DNA"/>
</dbReference>
<name>A0A5B7HKC7_PORTR</name>
<accession>A0A5B7HKC7</accession>
<feature type="region of interest" description="Disordered" evidence="1">
    <location>
        <begin position="1"/>
        <end position="22"/>
    </location>
</feature>
<proteinExistence type="predicted"/>
<comment type="caution">
    <text evidence="2">The sequence shown here is derived from an EMBL/GenBank/DDBJ whole genome shotgun (WGS) entry which is preliminary data.</text>
</comment>
<dbReference type="Proteomes" id="UP000324222">
    <property type="component" value="Unassembled WGS sequence"/>
</dbReference>